<dbReference type="KEGG" id="hbq:QI031_10715"/>
<accession>A0AAJ6PBG2</accession>
<dbReference type="InterPro" id="IPR014043">
    <property type="entry name" value="Acyl_transferase_dom"/>
</dbReference>
<dbReference type="RefSeq" id="WP_281485149.1">
    <property type="nucleotide sequence ID" value="NZ_CP124543.1"/>
</dbReference>
<dbReference type="SMART" id="SM00827">
    <property type="entry name" value="PKS_AT"/>
    <property type="match status" value="1"/>
</dbReference>
<name>A0AAJ6PBG2_9CYAN</name>
<evidence type="ECO:0000256" key="2">
    <source>
        <dbReference type="ARBA" id="ARBA00023315"/>
    </source>
</evidence>
<proteinExistence type="inferred from homology"/>
<evidence type="ECO:0000256" key="1">
    <source>
        <dbReference type="ARBA" id="ARBA00022679"/>
    </source>
</evidence>
<evidence type="ECO:0000313" key="8">
    <source>
        <dbReference type="Proteomes" id="UP001223520"/>
    </source>
</evidence>
<dbReference type="AlphaFoldDB" id="A0AAJ6PBG2"/>
<dbReference type="GO" id="GO:0004314">
    <property type="term" value="F:[acyl-carrier-protein] S-malonyltransferase activity"/>
    <property type="evidence" value="ECO:0007669"/>
    <property type="project" value="UniProtKB-EC"/>
</dbReference>
<dbReference type="InterPro" id="IPR016035">
    <property type="entry name" value="Acyl_Trfase/lysoPLipase"/>
</dbReference>
<gene>
    <name evidence="7" type="primary">fabD</name>
    <name evidence="7" type="ORF">QI031_10715</name>
</gene>
<dbReference type="Proteomes" id="UP001223520">
    <property type="component" value="Chromosome"/>
</dbReference>
<evidence type="ECO:0000256" key="5">
    <source>
        <dbReference type="PIRSR" id="PIRSR000446-1"/>
    </source>
</evidence>
<feature type="domain" description="Malonyl-CoA:ACP transacylase (MAT)" evidence="6">
    <location>
        <begin position="7"/>
        <end position="288"/>
    </location>
</feature>
<dbReference type="InterPro" id="IPR004410">
    <property type="entry name" value="Malonyl_CoA-ACP_transAc_FabD"/>
</dbReference>
<protein>
    <recommendedName>
        <fullName evidence="4">Malonyl CoA-acyl carrier protein transacylase</fullName>
        <ecNumber evidence="4">2.3.1.39</ecNumber>
    </recommendedName>
</protein>
<dbReference type="GO" id="GO:0006633">
    <property type="term" value="P:fatty acid biosynthetic process"/>
    <property type="evidence" value="ECO:0007669"/>
    <property type="project" value="TreeGrafter"/>
</dbReference>
<evidence type="ECO:0000259" key="6">
    <source>
        <dbReference type="SMART" id="SM00827"/>
    </source>
</evidence>
<dbReference type="Gene3D" id="3.40.366.10">
    <property type="entry name" value="Malonyl-Coenzyme A Acyl Carrier Protein, domain 2"/>
    <property type="match status" value="1"/>
</dbReference>
<keyword evidence="2 4" id="KW-0012">Acyltransferase</keyword>
<evidence type="ECO:0000256" key="3">
    <source>
        <dbReference type="ARBA" id="ARBA00048462"/>
    </source>
</evidence>
<comment type="similarity">
    <text evidence="4">Belongs to the fabD family.</text>
</comment>
<dbReference type="InterPro" id="IPR016036">
    <property type="entry name" value="Malonyl_transacylase_ACP-bd"/>
</dbReference>
<organism evidence="7 8">
    <name type="scientific">Halotia branconii CENA392</name>
    <dbReference type="NCBI Taxonomy" id="1539056"/>
    <lineage>
        <taxon>Bacteria</taxon>
        <taxon>Bacillati</taxon>
        <taxon>Cyanobacteriota</taxon>
        <taxon>Cyanophyceae</taxon>
        <taxon>Nostocales</taxon>
        <taxon>Nodulariaceae</taxon>
        <taxon>Halotia</taxon>
    </lineage>
</organism>
<dbReference type="InterPro" id="IPR024925">
    <property type="entry name" value="Malonyl_CoA-ACP_transAc"/>
</dbReference>
<reference evidence="7 8" key="1">
    <citation type="journal article" date="2023" name="Limnol Oceanogr Lett">
        <title>Environmental adaptations by the intertidal Antarctic cyanobacterium Halotia branconii CENA392 as revealed using long-read genome sequencing.</title>
        <authorList>
            <person name="Dextro R.B."/>
            <person name="Delbaje E."/>
            <person name="Freitas P.N.N."/>
            <person name="Geraldes V."/>
            <person name="Pinto E."/>
            <person name="Long P.F."/>
            <person name="Fiore M.F."/>
        </authorList>
    </citation>
    <scope>NUCLEOTIDE SEQUENCE [LARGE SCALE GENOMIC DNA]</scope>
    <source>
        <strain evidence="7 8">CENA392</strain>
    </source>
</reference>
<dbReference type="Pfam" id="PF00698">
    <property type="entry name" value="Acyl_transf_1"/>
    <property type="match status" value="1"/>
</dbReference>
<evidence type="ECO:0000256" key="4">
    <source>
        <dbReference type="PIRNR" id="PIRNR000446"/>
    </source>
</evidence>
<dbReference type="PANTHER" id="PTHR42681">
    <property type="entry name" value="MALONYL-COA-ACYL CARRIER PROTEIN TRANSACYLASE, MITOCHONDRIAL"/>
    <property type="match status" value="1"/>
</dbReference>
<comment type="catalytic activity">
    <reaction evidence="3 4">
        <text>holo-[ACP] + malonyl-CoA = malonyl-[ACP] + CoA</text>
        <dbReference type="Rhea" id="RHEA:41792"/>
        <dbReference type="Rhea" id="RHEA-COMP:9623"/>
        <dbReference type="Rhea" id="RHEA-COMP:9685"/>
        <dbReference type="ChEBI" id="CHEBI:57287"/>
        <dbReference type="ChEBI" id="CHEBI:57384"/>
        <dbReference type="ChEBI" id="CHEBI:64479"/>
        <dbReference type="ChEBI" id="CHEBI:78449"/>
        <dbReference type="EC" id="2.3.1.39"/>
    </reaction>
</comment>
<feature type="active site" evidence="5">
    <location>
        <position position="89"/>
    </location>
</feature>
<evidence type="ECO:0000313" key="7">
    <source>
        <dbReference type="EMBL" id="WGV27914.1"/>
    </source>
</evidence>
<dbReference type="NCBIfam" id="TIGR00128">
    <property type="entry name" value="fabD"/>
    <property type="match status" value="1"/>
</dbReference>
<dbReference type="SUPFAM" id="SSF55048">
    <property type="entry name" value="Probable ACP-binding domain of malonyl-CoA ACP transacylase"/>
    <property type="match status" value="1"/>
</dbReference>
<dbReference type="GO" id="GO:0005829">
    <property type="term" value="C:cytosol"/>
    <property type="evidence" value="ECO:0007669"/>
    <property type="project" value="TreeGrafter"/>
</dbReference>
<dbReference type="InterPro" id="IPR001227">
    <property type="entry name" value="Ac_transferase_dom_sf"/>
</dbReference>
<sequence length="293" mass="31865">MTKTAWVFPGQGSQTLGMGVDLLDIPVVKDKFDQAEAILGWSVTEICQNEEEKLSQTLYTQPSLYVVESILADIIRERGYQPDLVAGHSLGEYIALYIAGVFEWSAGLHLVKRRAELMDSATGGMMAALMNFDREQLETAITQIPDVVLANDNSPAQVVISGTPEAVQEVMTQVKAKRAIPLKTSGAFHSPFMAAAAAEFQDILESVEFQPAIVPVLSNVEPSPSVDAKILKQRLCKQMTGSVRWREISLQLSASGIEQVIEIGPGNVLTGLIKRTTSNLSLKNVRNAAELPI</sequence>
<dbReference type="SUPFAM" id="SSF52151">
    <property type="entry name" value="FabD/lysophospholipase-like"/>
    <property type="match status" value="1"/>
</dbReference>
<dbReference type="InterPro" id="IPR050858">
    <property type="entry name" value="Mal-CoA-ACP_Trans/PKS_FabD"/>
</dbReference>
<dbReference type="PANTHER" id="PTHR42681:SF1">
    <property type="entry name" value="MALONYL-COA-ACYL CARRIER PROTEIN TRANSACYLASE, MITOCHONDRIAL"/>
    <property type="match status" value="1"/>
</dbReference>
<feature type="active site" evidence="5">
    <location>
        <position position="189"/>
    </location>
</feature>
<dbReference type="Gene3D" id="3.30.70.250">
    <property type="entry name" value="Malonyl-CoA ACP transacylase, ACP-binding"/>
    <property type="match status" value="1"/>
</dbReference>
<dbReference type="EC" id="2.3.1.39" evidence="4"/>
<dbReference type="PIRSF" id="PIRSF000446">
    <property type="entry name" value="Mct"/>
    <property type="match status" value="1"/>
</dbReference>
<keyword evidence="1 4" id="KW-0808">Transferase</keyword>
<keyword evidence="8" id="KW-1185">Reference proteome</keyword>
<dbReference type="EMBL" id="CP124543">
    <property type="protein sequence ID" value="WGV27914.1"/>
    <property type="molecule type" value="Genomic_DNA"/>
</dbReference>